<feature type="domain" description="HTH lysR-type" evidence="7">
    <location>
        <begin position="1"/>
        <end position="58"/>
    </location>
</feature>
<evidence type="ECO:0000256" key="2">
    <source>
        <dbReference type="ARBA" id="ARBA00023015"/>
    </source>
</evidence>
<dbReference type="PRINTS" id="PR00039">
    <property type="entry name" value="HTHLYSR"/>
</dbReference>
<dbReference type="SUPFAM" id="SSF53850">
    <property type="entry name" value="Periplasmic binding protein-like II"/>
    <property type="match status" value="1"/>
</dbReference>
<keyword evidence="5" id="KW-0804">Transcription</keyword>
<feature type="region of interest" description="Disordered" evidence="6">
    <location>
        <begin position="392"/>
        <end position="412"/>
    </location>
</feature>
<dbReference type="Gene3D" id="3.40.190.290">
    <property type="match status" value="1"/>
</dbReference>
<evidence type="ECO:0000313" key="9">
    <source>
        <dbReference type="Proteomes" id="UP001275440"/>
    </source>
</evidence>
<dbReference type="Pfam" id="PF03466">
    <property type="entry name" value="LysR_substrate"/>
    <property type="match status" value="1"/>
</dbReference>
<dbReference type="PROSITE" id="PS50931">
    <property type="entry name" value="HTH_LYSR"/>
    <property type="match status" value="1"/>
</dbReference>
<evidence type="ECO:0000259" key="7">
    <source>
        <dbReference type="PROSITE" id="PS50931"/>
    </source>
</evidence>
<keyword evidence="4" id="KW-0010">Activator</keyword>
<evidence type="ECO:0000256" key="1">
    <source>
        <dbReference type="ARBA" id="ARBA00009437"/>
    </source>
</evidence>
<proteinExistence type="inferred from homology"/>
<dbReference type="PANTHER" id="PTHR30346:SF0">
    <property type="entry name" value="HCA OPERON TRANSCRIPTIONAL ACTIVATOR HCAR"/>
    <property type="match status" value="1"/>
</dbReference>
<comment type="caution">
    <text evidence="8">The sequence shown here is derived from an EMBL/GenBank/DDBJ whole genome shotgun (WGS) entry which is preliminary data.</text>
</comment>
<keyword evidence="9" id="KW-1185">Reference proteome</keyword>
<sequence>MDFRQLRYFMAVGEESSFSRAAQRCFISQSAISHQIAKLENELGTSLFERSTRVVRLTDAGQRLMPIAAEVLALETRALDVGRPPRNRIRISANMSFAAQSLDAISRVRQQHPNLDVEFVIKDFTDRVNAVASGDADLALIRGDIDRPELETIELGVEDLVIVTSSQHPLSAFSTVDLGELAHYPLLLPPRHSQILIHRVVEDAFLEVGRRVRLGPAIASDHTATLEVLTNPRAWTVMYAGTVDATSRTGLRIMRESRQLLRVPVCAVVRAGTTRTPRVRPPHAGTGPIDRAVRLTSSVVHMPGIPAGAERHAVGTRFTARRRTGSGPVGPSRTFPLSPIARRACLRAASRAHGPPARRLRLRNDSNQSQTSTFIPALTTLRPLRDPVFPMPDVLHPSRPGGSCPGLPENVK</sequence>
<organism evidence="8 9">
    <name type="scientific">Rhodococcus zopfii</name>
    <dbReference type="NCBI Taxonomy" id="43772"/>
    <lineage>
        <taxon>Bacteria</taxon>
        <taxon>Bacillati</taxon>
        <taxon>Actinomycetota</taxon>
        <taxon>Actinomycetes</taxon>
        <taxon>Mycobacteriales</taxon>
        <taxon>Nocardiaceae</taxon>
        <taxon>Rhodococcus</taxon>
    </lineage>
</organism>
<dbReference type="InterPro" id="IPR036390">
    <property type="entry name" value="WH_DNA-bd_sf"/>
</dbReference>
<dbReference type="Proteomes" id="UP001275440">
    <property type="component" value="Unassembled WGS sequence"/>
</dbReference>
<dbReference type="InterPro" id="IPR005119">
    <property type="entry name" value="LysR_subst-bd"/>
</dbReference>
<reference evidence="8 9" key="1">
    <citation type="submission" date="2019-10" db="EMBL/GenBank/DDBJ databases">
        <title>Draft Genome Assembly of Rhodococcus zopfii DSM44189.</title>
        <authorList>
            <person name="Sutton J.M."/>
            <person name="Akob D.M."/>
            <person name="Bushman T.J."/>
        </authorList>
    </citation>
    <scope>NUCLEOTIDE SEQUENCE [LARGE SCALE GENOMIC DNA]</scope>
    <source>
        <strain evidence="8 9">DSM 44189</strain>
    </source>
</reference>
<dbReference type="SUPFAM" id="SSF46785">
    <property type="entry name" value="Winged helix' DNA-binding domain"/>
    <property type="match status" value="1"/>
</dbReference>
<evidence type="ECO:0000313" key="8">
    <source>
        <dbReference type="EMBL" id="MDV2478169.1"/>
    </source>
</evidence>
<dbReference type="Gene3D" id="1.10.10.10">
    <property type="entry name" value="Winged helix-like DNA-binding domain superfamily/Winged helix DNA-binding domain"/>
    <property type="match status" value="1"/>
</dbReference>
<name>A0ABU3WVZ5_9NOCA</name>
<gene>
    <name evidence="8" type="ORF">F8M49_27210</name>
</gene>
<accession>A0ABU3WVZ5</accession>
<keyword evidence="2" id="KW-0805">Transcription regulation</keyword>
<evidence type="ECO:0000256" key="5">
    <source>
        <dbReference type="ARBA" id="ARBA00023163"/>
    </source>
</evidence>
<dbReference type="EMBL" id="WBMO01000005">
    <property type="protein sequence ID" value="MDV2478169.1"/>
    <property type="molecule type" value="Genomic_DNA"/>
</dbReference>
<dbReference type="Pfam" id="PF00126">
    <property type="entry name" value="HTH_1"/>
    <property type="match status" value="1"/>
</dbReference>
<dbReference type="CDD" id="cd05466">
    <property type="entry name" value="PBP2_LTTR_substrate"/>
    <property type="match status" value="1"/>
</dbReference>
<comment type="similarity">
    <text evidence="1">Belongs to the LysR transcriptional regulatory family.</text>
</comment>
<evidence type="ECO:0000256" key="6">
    <source>
        <dbReference type="SAM" id="MobiDB-lite"/>
    </source>
</evidence>
<protein>
    <submittedName>
        <fullName evidence="8">LysR family transcriptional regulator</fullName>
    </submittedName>
</protein>
<dbReference type="PANTHER" id="PTHR30346">
    <property type="entry name" value="TRANSCRIPTIONAL DUAL REGULATOR HCAR-RELATED"/>
    <property type="match status" value="1"/>
</dbReference>
<keyword evidence="3" id="KW-0238">DNA-binding</keyword>
<dbReference type="InterPro" id="IPR036388">
    <property type="entry name" value="WH-like_DNA-bd_sf"/>
</dbReference>
<dbReference type="InterPro" id="IPR000847">
    <property type="entry name" value="LysR_HTH_N"/>
</dbReference>
<evidence type="ECO:0000256" key="4">
    <source>
        <dbReference type="ARBA" id="ARBA00023159"/>
    </source>
</evidence>
<evidence type="ECO:0000256" key="3">
    <source>
        <dbReference type="ARBA" id="ARBA00023125"/>
    </source>
</evidence>